<dbReference type="Proteomes" id="UP000298030">
    <property type="component" value="Unassembled WGS sequence"/>
</dbReference>
<accession>A0A4Y7T6N5</accession>
<protein>
    <submittedName>
        <fullName evidence="2">Uncharacterized protein</fullName>
    </submittedName>
</protein>
<gene>
    <name evidence="2" type="ORF">FA13DRAFT_1734193</name>
</gene>
<evidence type="ECO:0000313" key="2">
    <source>
        <dbReference type="EMBL" id="TEB29846.1"/>
    </source>
</evidence>
<evidence type="ECO:0000313" key="3">
    <source>
        <dbReference type="Proteomes" id="UP000298030"/>
    </source>
</evidence>
<sequence>MSNPGRVVKIGASADTSDPEHRTTISDPQTNQSVAAFENVGPLSSQATFFEFRQWGEIASRWVVIANLTVIGNDEVSGTG</sequence>
<feature type="region of interest" description="Disordered" evidence="1">
    <location>
        <begin position="1"/>
        <end position="31"/>
    </location>
</feature>
<dbReference type="AlphaFoldDB" id="A0A4Y7T6N5"/>
<name>A0A4Y7T6N5_COPMI</name>
<reference evidence="2 3" key="1">
    <citation type="journal article" date="2019" name="Nat. Ecol. Evol.">
        <title>Megaphylogeny resolves global patterns of mushroom evolution.</title>
        <authorList>
            <person name="Varga T."/>
            <person name="Krizsan K."/>
            <person name="Foldi C."/>
            <person name="Dima B."/>
            <person name="Sanchez-Garcia M."/>
            <person name="Sanchez-Ramirez S."/>
            <person name="Szollosi G.J."/>
            <person name="Szarkandi J.G."/>
            <person name="Papp V."/>
            <person name="Albert L."/>
            <person name="Andreopoulos W."/>
            <person name="Angelini C."/>
            <person name="Antonin V."/>
            <person name="Barry K.W."/>
            <person name="Bougher N.L."/>
            <person name="Buchanan P."/>
            <person name="Buyck B."/>
            <person name="Bense V."/>
            <person name="Catcheside P."/>
            <person name="Chovatia M."/>
            <person name="Cooper J."/>
            <person name="Damon W."/>
            <person name="Desjardin D."/>
            <person name="Finy P."/>
            <person name="Geml J."/>
            <person name="Haridas S."/>
            <person name="Hughes K."/>
            <person name="Justo A."/>
            <person name="Karasinski D."/>
            <person name="Kautmanova I."/>
            <person name="Kiss B."/>
            <person name="Kocsube S."/>
            <person name="Kotiranta H."/>
            <person name="LaButti K.M."/>
            <person name="Lechner B.E."/>
            <person name="Liimatainen K."/>
            <person name="Lipzen A."/>
            <person name="Lukacs Z."/>
            <person name="Mihaltcheva S."/>
            <person name="Morgado L.N."/>
            <person name="Niskanen T."/>
            <person name="Noordeloos M.E."/>
            <person name="Ohm R.A."/>
            <person name="Ortiz-Santana B."/>
            <person name="Ovrebo C."/>
            <person name="Racz N."/>
            <person name="Riley R."/>
            <person name="Savchenko A."/>
            <person name="Shiryaev A."/>
            <person name="Soop K."/>
            <person name="Spirin V."/>
            <person name="Szebenyi C."/>
            <person name="Tomsovsky M."/>
            <person name="Tulloss R.E."/>
            <person name="Uehling J."/>
            <person name="Grigoriev I.V."/>
            <person name="Vagvolgyi C."/>
            <person name="Papp T."/>
            <person name="Martin F.M."/>
            <person name="Miettinen O."/>
            <person name="Hibbett D.S."/>
            <person name="Nagy L.G."/>
        </authorList>
    </citation>
    <scope>NUCLEOTIDE SEQUENCE [LARGE SCALE GENOMIC DNA]</scope>
    <source>
        <strain evidence="2 3">FP101781</strain>
    </source>
</reference>
<keyword evidence="3" id="KW-1185">Reference proteome</keyword>
<evidence type="ECO:0000256" key="1">
    <source>
        <dbReference type="SAM" id="MobiDB-lite"/>
    </source>
</evidence>
<comment type="caution">
    <text evidence="2">The sequence shown here is derived from an EMBL/GenBank/DDBJ whole genome shotgun (WGS) entry which is preliminary data.</text>
</comment>
<dbReference type="EMBL" id="QPFP01000025">
    <property type="protein sequence ID" value="TEB29846.1"/>
    <property type="molecule type" value="Genomic_DNA"/>
</dbReference>
<proteinExistence type="predicted"/>
<organism evidence="2 3">
    <name type="scientific">Coprinellus micaceus</name>
    <name type="common">Glistening ink-cap mushroom</name>
    <name type="synonym">Coprinus micaceus</name>
    <dbReference type="NCBI Taxonomy" id="71717"/>
    <lineage>
        <taxon>Eukaryota</taxon>
        <taxon>Fungi</taxon>
        <taxon>Dikarya</taxon>
        <taxon>Basidiomycota</taxon>
        <taxon>Agaricomycotina</taxon>
        <taxon>Agaricomycetes</taxon>
        <taxon>Agaricomycetidae</taxon>
        <taxon>Agaricales</taxon>
        <taxon>Agaricineae</taxon>
        <taxon>Psathyrellaceae</taxon>
        <taxon>Coprinellus</taxon>
    </lineage>
</organism>